<evidence type="ECO:0000256" key="9">
    <source>
        <dbReference type="PROSITE-ProRule" id="PRU00108"/>
    </source>
</evidence>
<dbReference type="GO" id="GO:0030182">
    <property type="term" value="P:neuron differentiation"/>
    <property type="evidence" value="ECO:0007669"/>
    <property type="project" value="TreeGrafter"/>
</dbReference>
<dbReference type="WBParaSite" id="TMUE_1000005757.1">
    <property type="protein sequence ID" value="TMUE_1000005757.1"/>
    <property type="gene ID" value="WBGene00290475"/>
</dbReference>
<keyword evidence="15" id="KW-1185">Reference proteome</keyword>
<dbReference type="SUPFAM" id="SSF57716">
    <property type="entry name" value="Glucocorticoid receptor-like (DNA-binding domain)"/>
    <property type="match status" value="2"/>
</dbReference>
<dbReference type="InterPro" id="IPR050453">
    <property type="entry name" value="LIM_Homeobox_TF"/>
</dbReference>
<evidence type="ECO:0000256" key="3">
    <source>
        <dbReference type="ARBA" id="ARBA00022737"/>
    </source>
</evidence>
<dbReference type="GO" id="GO:0000981">
    <property type="term" value="F:DNA-binding transcription factor activity, RNA polymerase II-specific"/>
    <property type="evidence" value="ECO:0007669"/>
    <property type="project" value="InterPro"/>
</dbReference>
<dbReference type="AlphaFoldDB" id="A0A5S6QFV5"/>
<dbReference type="InterPro" id="IPR001356">
    <property type="entry name" value="HD"/>
</dbReference>
<reference evidence="16" key="1">
    <citation type="submission" date="2019-12" db="UniProtKB">
        <authorList>
            <consortium name="WormBaseParasite"/>
        </authorList>
    </citation>
    <scope>IDENTIFICATION</scope>
</reference>
<dbReference type="STRING" id="70415.A0A5S6QFV5"/>
<evidence type="ECO:0000256" key="12">
    <source>
        <dbReference type="SAM" id="MobiDB-lite"/>
    </source>
</evidence>
<dbReference type="GO" id="GO:0046872">
    <property type="term" value="F:metal ion binding"/>
    <property type="evidence" value="ECO:0007669"/>
    <property type="project" value="UniProtKB-KW"/>
</dbReference>
<dbReference type="GO" id="GO:0000977">
    <property type="term" value="F:RNA polymerase II transcription regulatory region sequence-specific DNA binding"/>
    <property type="evidence" value="ECO:0007669"/>
    <property type="project" value="TreeGrafter"/>
</dbReference>
<proteinExistence type="predicted"/>
<dbReference type="PROSITE" id="PS50071">
    <property type="entry name" value="HOMEOBOX_2"/>
    <property type="match status" value="1"/>
</dbReference>
<feature type="compositionally biased region" description="Low complexity" evidence="12">
    <location>
        <begin position="192"/>
        <end position="207"/>
    </location>
</feature>
<dbReference type="Pfam" id="PF00412">
    <property type="entry name" value="LIM"/>
    <property type="match status" value="2"/>
</dbReference>
<dbReference type="Proteomes" id="UP000046395">
    <property type="component" value="Unassembled WGS sequence"/>
</dbReference>
<comment type="subcellular location">
    <subcellularLocation>
        <location evidence="1 9 11">Nucleus</location>
    </subcellularLocation>
</comment>
<keyword evidence="5 10" id="KW-0440">LIM domain</keyword>
<feature type="compositionally biased region" description="Acidic residues" evidence="12">
    <location>
        <begin position="143"/>
        <end position="152"/>
    </location>
</feature>
<dbReference type="FunFam" id="1.10.10.60:FF:000075">
    <property type="entry name" value="LIM/homeobox protein Lhx1"/>
    <property type="match status" value="1"/>
</dbReference>
<keyword evidence="4 10" id="KW-0862">Zinc</keyword>
<dbReference type="SUPFAM" id="SSF46689">
    <property type="entry name" value="Homeodomain-like"/>
    <property type="match status" value="1"/>
</dbReference>
<feature type="domain" description="Homeobox" evidence="14">
    <location>
        <begin position="256"/>
        <end position="316"/>
    </location>
</feature>
<dbReference type="PROSITE" id="PS00478">
    <property type="entry name" value="LIM_DOMAIN_1"/>
    <property type="match status" value="2"/>
</dbReference>
<dbReference type="SMART" id="SM00132">
    <property type="entry name" value="LIM"/>
    <property type="match status" value="2"/>
</dbReference>
<dbReference type="FunFam" id="2.10.110.10:FF:000006">
    <property type="entry name" value="LIM homeobox transcription factor 1-beta"/>
    <property type="match status" value="1"/>
</dbReference>
<dbReference type="InterPro" id="IPR009057">
    <property type="entry name" value="Homeodomain-like_sf"/>
</dbReference>
<dbReference type="SMART" id="SM00389">
    <property type="entry name" value="HOX"/>
    <property type="match status" value="1"/>
</dbReference>
<name>A0A5S6QFV5_TRIMR</name>
<keyword evidence="6 9" id="KW-0238">DNA-binding</keyword>
<dbReference type="GO" id="GO:0005634">
    <property type="term" value="C:nucleus"/>
    <property type="evidence" value="ECO:0007669"/>
    <property type="project" value="UniProtKB-SubCell"/>
</dbReference>
<evidence type="ECO:0000256" key="11">
    <source>
        <dbReference type="RuleBase" id="RU000682"/>
    </source>
</evidence>
<evidence type="ECO:0000259" key="13">
    <source>
        <dbReference type="PROSITE" id="PS50023"/>
    </source>
</evidence>
<evidence type="ECO:0000256" key="5">
    <source>
        <dbReference type="ARBA" id="ARBA00023038"/>
    </source>
</evidence>
<evidence type="ECO:0000313" key="16">
    <source>
        <dbReference type="WBParaSite" id="TMUE_1000005757.1"/>
    </source>
</evidence>
<evidence type="ECO:0000256" key="8">
    <source>
        <dbReference type="ARBA" id="ARBA00023242"/>
    </source>
</evidence>
<sequence>MSVTTCAGCDRPIYDRYLYRVLDKPWHGNCIVCEVCQARLDDRCFTRDGRIYCKSDFLKRYGARCASCSQGFSRGDLIRHARDKTFHVDCFCCTVCRKRLNTGDQLYVINDSTFVCKGDYLNVNRGTGQSQVLKGSFETTDSGSEEEEEAGAADDSTSGSKVKAPAASQRDTQAPLGSSLEEGGAVGQAEESQVTSSSPDSCCSPTQATLTSKSDDTVGRSGAETPSGMAAAQNGTADVAGVSQSSSSGVGGGGGAKRRGPRTTIKAKQLETLKAAFAATPKPTRHIREQLAQETGLNMRVIQVWFQNRRSKERRIKQLRFGAFRPGSRRARSSLLRSEGSLNGSGFFPDPMGRIGDPYYSGQLGYYCDSFPSGHGHGHSGATTQTPAEMTLMPQPTGYIIHPGEESVSPMETHSNADVSYILDDSTAMRGQTSPDMPISGEDVYRNQQHVFPTTSMPTIANHKAELHHVMPTLNW</sequence>
<dbReference type="InterPro" id="IPR001781">
    <property type="entry name" value="Znf_LIM"/>
</dbReference>
<protein>
    <submittedName>
        <fullName evidence="16">LIM/homeobox protein Lhx1</fullName>
    </submittedName>
</protein>
<evidence type="ECO:0000256" key="7">
    <source>
        <dbReference type="ARBA" id="ARBA00023155"/>
    </source>
</evidence>
<dbReference type="Gene3D" id="1.10.10.60">
    <property type="entry name" value="Homeodomain-like"/>
    <property type="match status" value="1"/>
</dbReference>
<evidence type="ECO:0000259" key="14">
    <source>
        <dbReference type="PROSITE" id="PS50071"/>
    </source>
</evidence>
<dbReference type="PROSITE" id="PS00027">
    <property type="entry name" value="HOMEOBOX_1"/>
    <property type="match status" value="1"/>
</dbReference>
<feature type="domain" description="LIM zinc-binding" evidence="13">
    <location>
        <begin position="4"/>
        <end position="63"/>
    </location>
</feature>
<evidence type="ECO:0000256" key="6">
    <source>
        <dbReference type="ARBA" id="ARBA00023125"/>
    </source>
</evidence>
<evidence type="ECO:0000313" key="15">
    <source>
        <dbReference type="Proteomes" id="UP000046395"/>
    </source>
</evidence>
<dbReference type="Pfam" id="PF00046">
    <property type="entry name" value="Homeodomain"/>
    <property type="match status" value="1"/>
</dbReference>
<keyword evidence="7 9" id="KW-0371">Homeobox</keyword>
<evidence type="ECO:0000256" key="2">
    <source>
        <dbReference type="ARBA" id="ARBA00022723"/>
    </source>
</evidence>
<keyword evidence="2 10" id="KW-0479">Metal-binding</keyword>
<accession>A0A5S6QFV5</accession>
<keyword evidence="8 9" id="KW-0539">Nucleus</keyword>
<keyword evidence="3" id="KW-0677">Repeat</keyword>
<dbReference type="CDD" id="cd00086">
    <property type="entry name" value="homeodomain"/>
    <property type="match status" value="1"/>
</dbReference>
<evidence type="ECO:0000256" key="10">
    <source>
        <dbReference type="PROSITE-ProRule" id="PRU00125"/>
    </source>
</evidence>
<dbReference type="PANTHER" id="PTHR24208:SF105">
    <property type="entry name" value="DLIM1"/>
    <property type="match status" value="1"/>
</dbReference>
<feature type="domain" description="LIM zinc-binding" evidence="13">
    <location>
        <begin position="64"/>
        <end position="126"/>
    </location>
</feature>
<organism evidence="15 16">
    <name type="scientific">Trichuris muris</name>
    <name type="common">Mouse whipworm</name>
    <dbReference type="NCBI Taxonomy" id="70415"/>
    <lineage>
        <taxon>Eukaryota</taxon>
        <taxon>Metazoa</taxon>
        <taxon>Ecdysozoa</taxon>
        <taxon>Nematoda</taxon>
        <taxon>Enoplea</taxon>
        <taxon>Dorylaimia</taxon>
        <taxon>Trichinellida</taxon>
        <taxon>Trichuridae</taxon>
        <taxon>Trichuris</taxon>
    </lineage>
</organism>
<feature type="DNA-binding region" description="Homeobox" evidence="9">
    <location>
        <begin position="258"/>
        <end position="317"/>
    </location>
</feature>
<evidence type="ECO:0000256" key="4">
    <source>
        <dbReference type="ARBA" id="ARBA00022833"/>
    </source>
</evidence>
<feature type="region of interest" description="Disordered" evidence="12">
    <location>
        <begin position="132"/>
        <end position="264"/>
    </location>
</feature>
<dbReference type="Gene3D" id="2.10.110.10">
    <property type="entry name" value="Cysteine Rich Protein"/>
    <property type="match status" value="2"/>
</dbReference>
<dbReference type="PROSITE" id="PS50023">
    <property type="entry name" value="LIM_DOMAIN_2"/>
    <property type="match status" value="2"/>
</dbReference>
<evidence type="ECO:0000256" key="1">
    <source>
        <dbReference type="ARBA" id="ARBA00004123"/>
    </source>
</evidence>
<dbReference type="PANTHER" id="PTHR24208">
    <property type="entry name" value="LIM/HOMEOBOX PROTEIN LHX"/>
    <property type="match status" value="1"/>
</dbReference>
<dbReference type="InterPro" id="IPR017970">
    <property type="entry name" value="Homeobox_CS"/>
</dbReference>